<dbReference type="Gene3D" id="1.10.10.10">
    <property type="entry name" value="Winged helix-like DNA-binding domain superfamily/Winged helix DNA-binding domain"/>
    <property type="match status" value="1"/>
</dbReference>
<keyword evidence="2" id="KW-0238">DNA-binding</keyword>
<dbReference type="EMBL" id="CP099837">
    <property type="protein sequence ID" value="USY18627.1"/>
    <property type="molecule type" value="Genomic_DNA"/>
</dbReference>
<dbReference type="PANTHER" id="PTHR44846:SF1">
    <property type="entry name" value="MANNOSYL-D-GLYCERATE TRANSPORT_METABOLISM SYSTEM REPRESSOR MNGR-RELATED"/>
    <property type="match status" value="1"/>
</dbReference>
<dbReference type="InterPro" id="IPR036390">
    <property type="entry name" value="WH_DNA-bd_sf"/>
</dbReference>
<protein>
    <submittedName>
        <fullName evidence="6">GntR family transcriptional regulator</fullName>
    </submittedName>
</protein>
<dbReference type="PROSITE" id="PS50949">
    <property type="entry name" value="HTH_GNTR"/>
    <property type="match status" value="1"/>
</dbReference>
<name>A0ABY5D620_9ACTN</name>
<feature type="region of interest" description="Disordered" evidence="4">
    <location>
        <begin position="1"/>
        <end position="20"/>
    </location>
</feature>
<sequence>MTTPLPDGYGPDSRLKEGPEPKYVQLAAVLAARIERGDYPGDTRLPSVAELQDEFRVSRGTAQRAVSVLAEHGLVRVSNGKGAWPVHP</sequence>
<keyword evidence="1" id="KW-0805">Transcription regulation</keyword>
<organism evidence="6 7">
    <name type="scientific">Nocardiopsis exhalans</name>
    <dbReference type="NCBI Taxonomy" id="163604"/>
    <lineage>
        <taxon>Bacteria</taxon>
        <taxon>Bacillati</taxon>
        <taxon>Actinomycetota</taxon>
        <taxon>Actinomycetes</taxon>
        <taxon>Streptosporangiales</taxon>
        <taxon>Nocardiopsidaceae</taxon>
        <taxon>Nocardiopsis</taxon>
    </lineage>
</organism>
<keyword evidence="7" id="KW-1185">Reference proteome</keyword>
<accession>A0ABY5D620</accession>
<evidence type="ECO:0000256" key="1">
    <source>
        <dbReference type="ARBA" id="ARBA00023015"/>
    </source>
</evidence>
<evidence type="ECO:0000313" key="6">
    <source>
        <dbReference type="EMBL" id="USY18627.1"/>
    </source>
</evidence>
<dbReference type="InterPro" id="IPR036388">
    <property type="entry name" value="WH-like_DNA-bd_sf"/>
</dbReference>
<dbReference type="SUPFAM" id="SSF46785">
    <property type="entry name" value="Winged helix' DNA-binding domain"/>
    <property type="match status" value="1"/>
</dbReference>
<dbReference type="InterPro" id="IPR050679">
    <property type="entry name" value="Bact_HTH_transcr_reg"/>
</dbReference>
<dbReference type="SMART" id="SM00345">
    <property type="entry name" value="HTH_GNTR"/>
    <property type="match status" value="1"/>
</dbReference>
<dbReference type="RefSeq" id="WP_254418003.1">
    <property type="nucleotide sequence ID" value="NZ_BAAAJB010000035.1"/>
</dbReference>
<evidence type="ECO:0000313" key="7">
    <source>
        <dbReference type="Proteomes" id="UP001055940"/>
    </source>
</evidence>
<dbReference type="Proteomes" id="UP001055940">
    <property type="component" value="Chromosome"/>
</dbReference>
<dbReference type="Pfam" id="PF00392">
    <property type="entry name" value="GntR"/>
    <property type="match status" value="1"/>
</dbReference>
<evidence type="ECO:0000256" key="3">
    <source>
        <dbReference type="ARBA" id="ARBA00023163"/>
    </source>
</evidence>
<dbReference type="CDD" id="cd07377">
    <property type="entry name" value="WHTH_GntR"/>
    <property type="match status" value="1"/>
</dbReference>
<evidence type="ECO:0000256" key="2">
    <source>
        <dbReference type="ARBA" id="ARBA00023125"/>
    </source>
</evidence>
<keyword evidence="3" id="KW-0804">Transcription</keyword>
<reference evidence="6" key="1">
    <citation type="submission" date="2022-06" db="EMBL/GenBank/DDBJ databases">
        <authorList>
            <person name="Ping M."/>
        </authorList>
    </citation>
    <scope>NUCLEOTIDE SEQUENCE</scope>
    <source>
        <strain evidence="6">JCM11759T</strain>
    </source>
</reference>
<dbReference type="InterPro" id="IPR000524">
    <property type="entry name" value="Tscrpt_reg_HTH_GntR"/>
</dbReference>
<feature type="domain" description="HTH gntR-type" evidence="5">
    <location>
        <begin position="20"/>
        <end position="88"/>
    </location>
</feature>
<evidence type="ECO:0000256" key="4">
    <source>
        <dbReference type="SAM" id="MobiDB-lite"/>
    </source>
</evidence>
<dbReference type="PANTHER" id="PTHR44846">
    <property type="entry name" value="MANNOSYL-D-GLYCERATE TRANSPORT/METABOLISM SYSTEM REPRESSOR MNGR-RELATED"/>
    <property type="match status" value="1"/>
</dbReference>
<proteinExistence type="predicted"/>
<evidence type="ECO:0000259" key="5">
    <source>
        <dbReference type="PROSITE" id="PS50949"/>
    </source>
</evidence>
<gene>
    <name evidence="6" type="ORF">NE857_25530</name>
</gene>
<dbReference type="PRINTS" id="PR00035">
    <property type="entry name" value="HTHGNTR"/>
</dbReference>